<feature type="region of interest" description="Disordered" evidence="7">
    <location>
        <begin position="1"/>
        <end position="42"/>
    </location>
</feature>
<evidence type="ECO:0000256" key="4">
    <source>
        <dbReference type="ARBA" id="ARBA00022989"/>
    </source>
</evidence>
<comment type="subcellular location">
    <subcellularLocation>
        <location evidence="1">Membrane</location>
        <topology evidence="1">Single-pass membrane protein</topology>
    </subcellularLocation>
</comment>
<comment type="subunit">
    <text evidence="6">HflC and HflK may interact to form a multimeric complex.</text>
</comment>
<protein>
    <recommendedName>
        <fullName evidence="6">Protein HflK</fullName>
    </recommendedName>
</protein>
<keyword evidence="4" id="KW-1133">Transmembrane helix</keyword>
<feature type="compositionally biased region" description="Basic and acidic residues" evidence="7">
    <location>
        <begin position="7"/>
        <end position="21"/>
    </location>
</feature>
<dbReference type="SMART" id="SM00244">
    <property type="entry name" value="PHB"/>
    <property type="match status" value="1"/>
</dbReference>
<feature type="region of interest" description="Disordered" evidence="7">
    <location>
        <begin position="54"/>
        <end position="73"/>
    </location>
</feature>
<evidence type="ECO:0000313" key="10">
    <source>
        <dbReference type="Proteomes" id="UP000262004"/>
    </source>
</evidence>
<proteinExistence type="inferred from homology"/>
<dbReference type="EMBL" id="AP018558">
    <property type="protein sequence ID" value="BBD76702.1"/>
    <property type="molecule type" value="Genomic_DNA"/>
</dbReference>
<evidence type="ECO:0000259" key="8">
    <source>
        <dbReference type="SMART" id="SM00244"/>
    </source>
</evidence>
<dbReference type="OrthoDB" id="9779595at2"/>
<dbReference type="GO" id="GO:0016020">
    <property type="term" value="C:membrane"/>
    <property type="evidence" value="ECO:0007669"/>
    <property type="project" value="UniProtKB-SubCell"/>
</dbReference>
<dbReference type="GO" id="GO:0008233">
    <property type="term" value="F:peptidase activity"/>
    <property type="evidence" value="ECO:0007669"/>
    <property type="project" value="UniProtKB-KW"/>
</dbReference>
<dbReference type="InterPro" id="IPR001107">
    <property type="entry name" value="Band_7"/>
</dbReference>
<dbReference type="AlphaFoldDB" id="A0A2Z6DWB7"/>
<feature type="domain" description="Band 7" evidence="8">
    <location>
        <begin position="97"/>
        <end position="270"/>
    </location>
</feature>
<dbReference type="SUPFAM" id="SSF117892">
    <property type="entry name" value="Band 7/SPFH domain"/>
    <property type="match status" value="1"/>
</dbReference>
<dbReference type="PANTHER" id="PTHR43327:SF2">
    <property type="entry name" value="MODULATOR OF FTSH PROTEASE HFLK"/>
    <property type="match status" value="1"/>
</dbReference>
<comment type="similarity">
    <text evidence="2 6">Belongs to the band 7/mec-2 family. HflK subfamily.</text>
</comment>
<reference evidence="9 10" key="1">
    <citation type="submission" date="2018-04" db="EMBL/GenBank/DDBJ databases">
        <title>Complete genome sequence of Hydrogenophilus thermoluteolus TH-1.</title>
        <authorList>
            <person name="Arai H."/>
        </authorList>
    </citation>
    <scope>NUCLEOTIDE SEQUENCE [LARGE SCALE GENOMIC DNA]</scope>
    <source>
        <strain evidence="9 10">TH-1</strain>
    </source>
</reference>
<sequence length="439" mass="49038">MSLNDPRWGDDDPRQRPEDASHGPQQRPSGQRPDDGPPDLDEVWREFNERLNALFGGKGGGRRPRGPLAGGSGGDPRRVSLFIGLLAVAALALWLASGFYKVEANERAVVLRFGKYVETTEPGLRWRLPWPIESHQLVDFTGVRTVEVGYRGSERNKNLREALMLTDDENIVTIFFAVQYRLKSPEDYLFRDRAPDETVKQVAESAMREIVGKSKMDFVLYEGREEIAVRTQALMQQMLDRYQTGIQIVRVTLQNAQPPEQVQAAFDDAVKAGQDRERLRNEGEAYANAVIPRARGTASRMIEEAQAYKSRVIAQAEGDTQRFLSLYEQYRQAPALTRERLYLETMQQVFTHTSKVLVDVESSNNLLMLPLAEILGQQRGAGRAAPASDASQSPEDLLRDAVSGAVSPQSSGVASPSTGLLDRARDAVRTLTRDRESRP</sequence>
<keyword evidence="5" id="KW-0472">Membrane</keyword>
<name>A0A2Z6DWB7_HYDTE</name>
<dbReference type="InterPro" id="IPR036013">
    <property type="entry name" value="Band_7/SPFH_dom_sf"/>
</dbReference>
<feature type="compositionally biased region" description="Polar residues" evidence="7">
    <location>
        <begin position="406"/>
        <end position="418"/>
    </location>
</feature>
<dbReference type="NCBIfam" id="TIGR01933">
    <property type="entry name" value="hflK"/>
    <property type="match status" value="1"/>
</dbReference>
<dbReference type="CDD" id="cd03404">
    <property type="entry name" value="SPFH_HflK"/>
    <property type="match status" value="1"/>
</dbReference>
<keyword evidence="9" id="KW-0378">Hydrolase</keyword>
<keyword evidence="3" id="KW-0812">Transmembrane</keyword>
<dbReference type="KEGG" id="htl:HPTL_0434"/>
<evidence type="ECO:0000256" key="3">
    <source>
        <dbReference type="ARBA" id="ARBA00022692"/>
    </source>
</evidence>
<evidence type="ECO:0000313" key="9">
    <source>
        <dbReference type="EMBL" id="BBD76702.1"/>
    </source>
</evidence>
<dbReference type="Gene3D" id="3.30.479.30">
    <property type="entry name" value="Band 7 domain"/>
    <property type="match status" value="1"/>
</dbReference>
<gene>
    <name evidence="9" type="ORF">HPTL_0434</name>
</gene>
<dbReference type="InterPro" id="IPR050710">
    <property type="entry name" value="Band7/mec-2_domain"/>
</dbReference>
<keyword evidence="9" id="KW-0645">Protease</keyword>
<feature type="compositionally biased region" description="Basic and acidic residues" evidence="7">
    <location>
        <begin position="422"/>
        <end position="439"/>
    </location>
</feature>
<dbReference type="Pfam" id="PF12221">
    <property type="entry name" value="HflK_N"/>
    <property type="match status" value="1"/>
</dbReference>
<dbReference type="Proteomes" id="UP000262004">
    <property type="component" value="Chromosome"/>
</dbReference>
<organism evidence="9 10">
    <name type="scientific">Hydrogenophilus thermoluteolus</name>
    <name type="common">Pseudomonas hydrogenothermophila</name>
    <dbReference type="NCBI Taxonomy" id="297"/>
    <lineage>
        <taxon>Bacteria</taxon>
        <taxon>Pseudomonadati</taxon>
        <taxon>Pseudomonadota</taxon>
        <taxon>Hydrogenophilia</taxon>
        <taxon>Hydrogenophilales</taxon>
        <taxon>Hydrogenophilaceae</taxon>
        <taxon>Hydrogenophilus</taxon>
    </lineage>
</organism>
<keyword evidence="10" id="KW-1185">Reference proteome</keyword>
<evidence type="ECO:0000256" key="7">
    <source>
        <dbReference type="SAM" id="MobiDB-lite"/>
    </source>
</evidence>
<feature type="region of interest" description="Disordered" evidence="7">
    <location>
        <begin position="382"/>
        <end position="439"/>
    </location>
</feature>
<dbReference type="RefSeq" id="WP_119334519.1">
    <property type="nucleotide sequence ID" value="NZ_AP018558.1"/>
</dbReference>
<evidence type="ECO:0000256" key="6">
    <source>
        <dbReference type="RuleBase" id="RU364113"/>
    </source>
</evidence>
<evidence type="ECO:0000256" key="5">
    <source>
        <dbReference type="ARBA" id="ARBA00023136"/>
    </source>
</evidence>
<dbReference type="GO" id="GO:0006508">
    <property type="term" value="P:proteolysis"/>
    <property type="evidence" value="ECO:0007669"/>
    <property type="project" value="UniProtKB-KW"/>
</dbReference>
<dbReference type="InterPro" id="IPR010201">
    <property type="entry name" value="HflK"/>
</dbReference>
<dbReference type="InterPro" id="IPR020980">
    <property type="entry name" value="Membrane_HflK_N"/>
</dbReference>
<dbReference type="PANTHER" id="PTHR43327">
    <property type="entry name" value="STOMATIN-LIKE PROTEIN 2, MITOCHONDRIAL"/>
    <property type="match status" value="1"/>
</dbReference>
<accession>A0A2Z6DWB7</accession>
<dbReference type="Pfam" id="PF01145">
    <property type="entry name" value="Band_7"/>
    <property type="match status" value="1"/>
</dbReference>
<evidence type="ECO:0000256" key="1">
    <source>
        <dbReference type="ARBA" id="ARBA00004167"/>
    </source>
</evidence>
<comment type="function">
    <text evidence="6">HflC and HflK could encode or regulate a protease.</text>
</comment>
<evidence type="ECO:0000256" key="2">
    <source>
        <dbReference type="ARBA" id="ARBA00006971"/>
    </source>
</evidence>